<feature type="transmembrane region" description="Helical" evidence="7">
    <location>
        <begin position="367"/>
        <end position="387"/>
    </location>
</feature>
<dbReference type="CDD" id="cd17502">
    <property type="entry name" value="MFS_Azr1_MDR_like"/>
    <property type="match status" value="1"/>
</dbReference>
<feature type="transmembrane region" description="Helical" evidence="7">
    <location>
        <begin position="291"/>
        <end position="313"/>
    </location>
</feature>
<evidence type="ECO:0000313" key="10">
    <source>
        <dbReference type="Proteomes" id="UP000234275"/>
    </source>
</evidence>
<dbReference type="GeneID" id="36562098"/>
<feature type="transmembrane region" description="Helical" evidence="7">
    <location>
        <begin position="422"/>
        <end position="443"/>
    </location>
</feature>
<dbReference type="InterPro" id="IPR020846">
    <property type="entry name" value="MFS_dom"/>
</dbReference>
<feature type="transmembrane region" description="Helical" evidence="7">
    <location>
        <begin position="260"/>
        <end position="279"/>
    </location>
</feature>
<gene>
    <name evidence="9" type="ORF">P170DRAFT_506436</name>
</gene>
<evidence type="ECO:0000256" key="1">
    <source>
        <dbReference type="ARBA" id="ARBA00004141"/>
    </source>
</evidence>
<dbReference type="InterPro" id="IPR011701">
    <property type="entry name" value="MFS"/>
</dbReference>
<evidence type="ECO:0000256" key="4">
    <source>
        <dbReference type="ARBA" id="ARBA00022989"/>
    </source>
</evidence>
<evidence type="ECO:0000256" key="6">
    <source>
        <dbReference type="SAM" id="MobiDB-lite"/>
    </source>
</evidence>
<dbReference type="InterPro" id="IPR036259">
    <property type="entry name" value="MFS_trans_sf"/>
</dbReference>
<dbReference type="RefSeq" id="XP_024706701.1">
    <property type="nucleotide sequence ID" value="XM_024854392.1"/>
</dbReference>
<dbReference type="EMBL" id="MSFO01000002">
    <property type="protein sequence ID" value="PLB51399.1"/>
    <property type="molecule type" value="Genomic_DNA"/>
</dbReference>
<evidence type="ECO:0000256" key="2">
    <source>
        <dbReference type="ARBA" id="ARBA00022448"/>
    </source>
</evidence>
<evidence type="ECO:0000256" key="5">
    <source>
        <dbReference type="ARBA" id="ARBA00023136"/>
    </source>
</evidence>
<feature type="transmembrane region" description="Helical" evidence="7">
    <location>
        <begin position="132"/>
        <end position="150"/>
    </location>
</feature>
<keyword evidence="4 7" id="KW-1133">Transmembrane helix</keyword>
<keyword evidence="3 7" id="KW-0812">Transmembrane</keyword>
<organism evidence="9 10">
    <name type="scientific">Aspergillus steynii IBT 23096</name>
    <dbReference type="NCBI Taxonomy" id="1392250"/>
    <lineage>
        <taxon>Eukaryota</taxon>
        <taxon>Fungi</taxon>
        <taxon>Dikarya</taxon>
        <taxon>Ascomycota</taxon>
        <taxon>Pezizomycotina</taxon>
        <taxon>Eurotiomycetes</taxon>
        <taxon>Eurotiomycetidae</taxon>
        <taxon>Eurotiales</taxon>
        <taxon>Aspergillaceae</taxon>
        <taxon>Aspergillus</taxon>
        <taxon>Aspergillus subgen. Circumdati</taxon>
    </lineage>
</organism>
<keyword evidence="10" id="KW-1185">Reference proteome</keyword>
<evidence type="ECO:0000259" key="8">
    <source>
        <dbReference type="PROSITE" id="PS50850"/>
    </source>
</evidence>
<dbReference type="PROSITE" id="PS50850">
    <property type="entry name" value="MFS"/>
    <property type="match status" value="1"/>
</dbReference>
<feature type="transmembrane region" description="Helical" evidence="7">
    <location>
        <begin position="334"/>
        <end position="355"/>
    </location>
</feature>
<feature type="transmembrane region" description="Helical" evidence="7">
    <location>
        <begin position="189"/>
        <end position="208"/>
    </location>
</feature>
<comment type="caution">
    <text evidence="9">The sequence shown here is derived from an EMBL/GenBank/DDBJ whole genome shotgun (WGS) entry which is preliminary data.</text>
</comment>
<dbReference type="GO" id="GO:0005886">
    <property type="term" value="C:plasma membrane"/>
    <property type="evidence" value="ECO:0007669"/>
    <property type="project" value="TreeGrafter"/>
</dbReference>
<dbReference type="SUPFAM" id="SSF103473">
    <property type="entry name" value="MFS general substrate transporter"/>
    <property type="match status" value="1"/>
</dbReference>
<accession>A0A2I2GET9</accession>
<evidence type="ECO:0000313" key="9">
    <source>
        <dbReference type="EMBL" id="PLB51399.1"/>
    </source>
</evidence>
<feature type="transmembrane region" description="Helical" evidence="7">
    <location>
        <begin position="532"/>
        <end position="552"/>
    </location>
</feature>
<dbReference type="VEuPathDB" id="FungiDB:P170DRAFT_506436"/>
<feature type="domain" description="Major facilitator superfamily (MFS) profile" evidence="8">
    <location>
        <begin position="67"/>
        <end position="555"/>
    </location>
</feature>
<dbReference type="Proteomes" id="UP000234275">
    <property type="component" value="Unassembled WGS sequence"/>
</dbReference>
<reference evidence="9 10" key="1">
    <citation type="submission" date="2016-12" db="EMBL/GenBank/DDBJ databases">
        <title>The genomes of Aspergillus section Nigri reveals drivers in fungal speciation.</title>
        <authorList>
            <consortium name="DOE Joint Genome Institute"/>
            <person name="Vesth T.C."/>
            <person name="Nybo J."/>
            <person name="Theobald S."/>
            <person name="Brandl J."/>
            <person name="Frisvad J.C."/>
            <person name="Nielsen K.F."/>
            <person name="Lyhne E.K."/>
            <person name="Kogle M.E."/>
            <person name="Kuo A."/>
            <person name="Riley R."/>
            <person name="Clum A."/>
            <person name="Nolan M."/>
            <person name="Lipzen A."/>
            <person name="Salamov A."/>
            <person name="Henrissat B."/>
            <person name="Wiebenga A."/>
            <person name="De Vries R.P."/>
            <person name="Grigoriev I.V."/>
            <person name="Mortensen U.H."/>
            <person name="Andersen M.R."/>
            <person name="Baker S.E."/>
        </authorList>
    </citation>
    <scope>NUCLEOTIDE SEQUENCE [LARGE SCALE GENOMIC DNA]</scope>
    <source>
        <strain evidence="9 10">IBT 23096</strain>
    </source>
</reference>
<dbReference type="GO" id="GO:0022857">
    <property type="term" value="F:transmembrane transporter activity"/>
    <property type="evidence" value="ECO:0007669"/>
    <property type="project" value="InterPro"/>
</dbReference>
<name>A0A2I2GET9_9EURO</name>
<sequence length="579" mass="62520">MPRQTPDPDSSQIDAPLPTGAPNPEAPSPCLDDVETKGHDGVRSSSEDGNSGDHKLEYATPVRLIIIMCTLNLSTLIAALDLGIVATAIPQITSEFHALDHIGWYSGACFLLVATTSAPWGKMYKFFSAQYTYITALALYLVGSIVAAAAPNSIALIVGRAIQGWGCAGTLGGSILIINFTAEPKARPMLIGLWMGVFMIATTIGPLMGGVFTSEITWRWCFWINLPVGGTAIVLQFLFLRMPKHVKPTSAAWKEILRHLDLPGWTLLLTSVVCFLLAMEWGGLGKPWSSGSVIATLVVWILLTIAFFVIEWFQGDYAIMPLRMLKPRMTWSNLLYAWIANLANFQILFYLPIYFQSIHGMSAIKSGVNSIPFMAFYTCGALLSGVLVGKTRHLQPFQLVSGLIAILGAALIYRIGADASKAWYIGAQIPFGFGIGLGNQVPITALQGFAKPETVAATMGVAFMCQSISGAYFVAAGNSLFNNYLLKRLATTAPHLNPQTILAIGVSELQNAFKGEELALVRDAYMVGIRNVFAFALAGAALTVVLALLVPFKKLPSHDDKRAEDKAAARVVESQKLQA</sequence>
<dbReference type="PANTHER" id="PTHR23501:SF177">
    <property type="entry name" value="MAJOR FACILITATOR SUPERFAMILY (MFS) PROFILE DOMAIN-CONTAINING PROTEIN-RELATED"/>
    <property type="match status" value="1"/>
</dbReference>
<dbReference type="AlphaFoldDB" id="A0A2I2GET9"/>
<dbReference type="Gene3D" id="1.20.1250.20">
    <property type="entry name" value="MFS general substrate transporter like domains"/>
    <property type="match status" value="2"/>
</dbReference>
<feature type="transmembrane region" description="Helical" evidence="7">
    <location>
        <begin position="64"/>
        <end position="90"/>
    </location>
</feature>
<feature type="region of interest" description="Disordered" evidence="6">
    <location>
        <begin position="1"/>
        <end position="54"/>
    </location>
</feature>
<keyword evidence="2" id="KW-0813">Transport</keyword>
<feature type="compositionally biased region" description="Basic and acidic residues" evidence="6">
    <location>
        <begin position="34"/>
        <end position="54"/>
    </location>
</feature>
<dbReference type="OrthoDB" id="10021397at2759"/>
<feature type="transmembrane region" description="Helical" evidence="7">
    <location>
        <begin position="220"/>
        <end position="240"/>
    </location>
</feature>
<feature type="transmembrane region" description="Helical" evidence="7">
    <location>
        <begin position="455"/>
        <end position="475"/>
    </location>
</feature>
<proteinExistence type="predicted"/>
<feature type="transmembrane region" description="Helical" evidence="7">
    <location>
        <begin position="399"/>
        <end position="416"/>
    </location>
</feature>
<dbReference type="PANTHER" id="PTHR23501">
    <property type="entry name" value="MAJOR FACILITATOR SUPERFAMILY"/>
    <property type="match status" value="1"/>
</dbReference>
<feature type="transmembrane region" description="Helical" evidence="7">
    <location>
        <begin position="102"/>
        <end position="120"/>
    </location>
</feature>
<evidence type="ECO:0000256" key="3">
    <source>
        <dbReference type="ARBA" id="ARBA00022692"/>
    </source>
</evidence>
<dbReference type="Pfam" id="PF07690">
    <property type="entry name" value="MFS_1"/>
    <property type="match status" value="1"/>
</dbReference>
<feature type="transmembrane region" description="Helical" evidence="7">
    <location>
        <begin position="162"/>
        <end position="182"/>
    </location>
</feature>
<comment type="subcellular location">
    <subcellularLocation>
        <location evidence="1">Membrane</location>
        <topology evidence="1">Multi-pass membrane protein</topology>
    </subcellularLocation>
</comment>
<keyword evidence="5 7" id="KW-0472">Membrane</keyword>
<protein>
    <submittedName>
        <fullName evidence="9">Permease of the major facilitator superfamily</fullName>
    </submittedName>
</protein>
<evidence type="ECO:0000256" key="7">
    <source>
        <dbReference type="SAM" id="Phobius"/>
    </source>
</evidence>